<dbReference type="PANTHER" id="PTHR42921">
    <property type="entry name" value="ACETOACETYL-COA SYNTHETASE"/>
    <property type="match status" value="1"/>
</dbReference>
<reference evidence="2" key="1">
    <citation type="submission" date="2018-05" db="EMBL/GenBank/DDBJ databases">
        <authorList>
            <person name="Lanie J.A."/>
            <person name="Ng W.-L."/>
            <person name="Kazmierczak K.M."/>
            <person name="Andrzejewski T.M."/>
            <person name="Davidsen T.M."/>
            <person name="Wayne K.J."/>
            <person name="Tettelin H."/>
            <person name="Glass J.I."/>
            <person name="Rusch D."/>
            <person name="Podicherti R."/>
            <person name="Tsui H.-C.T."/>
            <person name="Winkler M.E."/>
        </authorList>
    </citation>
    <scope>NUCLEOTIDE SEQUENCE</scope>
</reference>
<gene>
    <name evidence="2" type="ORF">METZ01_LOCUS480316</name>
</gene>
<name>A0A383C5J3_9ZZZZ</name>
<protein>
    <recommendedName>
        <fullName evidence="1">Acetyl-coenzyme A synthetase N-terminal domain-containing protein</fullName>
    </recommendedName>
</protein>
<dbReference type="PANTHER" id="PTHR42921:SF1">
    <property type="entry name" value="ACETOACETYL-COA SYNTHETASE"/>
    <property type="match status" value="1"/>
</dbReference>
<accession>A0A383C5J3</accession>
<dbReference type="EMBL" id="UINC01206024">
    <property type="protein sequence ID" value="SVE27462.1"/>
    <property type="molecule type" value="Genomic_DNA"/>
</dbReference>
<dbReference type="InterPro" id="IPR042099">
    <property type="entry name" value="ANL_N_sf"/>
</dbReference>
<proteinExistence type="predicted"/>
<dbReference type="Gene3D" id="3.40.50.12780">
    <property type="entry name" value="N-terminal domain of ligase-like"/>
    <property type="match status" value="1"/>
</dbReference>
<evidence type="ECO:0000313" key="2">
    <source>
        <dbReference type="EMBL" id="SVE27462.1"/>
    </source>
</evidence>
<feature type="non-terminal residue" evidence="2">
    <location>
        <position position="133"/>
    </location>
</feature>
<evidence type="ECO:0000259" key="1">
    <source>
        <dbReference type="Pfam" id="PF16177"/>
    </source>
</evidence>
<dbReference type="GO" id="GO:0030729">
    <property type="term" value="F:acetoacetate-CoA ligase activity"/>
    <property type="evidence" value="ECO:0007669"/>
    <property type="project" value="TreeGrafter"/>
</dbReference>
<sequence length="133" mass="15487">MATFIKQVNNDYRLQIENYFQLYKWSIEKAEAFWETFWKFSGIIHHSPYDEIVDDISKMPGALWFKGSTLNFAENLLRYKDDHIAIRFFGEDGTNSFLSYDDLYKQVAGLASALKKQGIKKGDRVCGFLPNIP</sequence>
<dbReference type="AlphaFoldDB" id="A0A383C5J3"/>
<organism evidence="2">
    <name type="scientific">marine metagenome</name>
    <dbReference type="NCBI Taxonomy" id="408172"/>
    <lineage>
        <taxon>unclassified sequences</taxon>
        <taxon>metagenomes</taxon>
        <taxon>ecological metagenomes</taxon>
    </lineage>
</organism>
<dbReference type="SUPFAM" id="SSF56801">
    <property type="entry name" value="Acetyl-CoA synthetase-like"/>
    <property type="match status" value="1"/>
</dbReference>
<dbReference type="Pfam" id="PF16177">
    <property type="entry name" value="ACAS_N"/>
    <property type="match status" value="1"/>
</dbReference>
<dbReference type="InterPro" id="IPR032387">
    <property type="entry name" value="ACAS_N"/>
</dbReference>
<feature type="non-terminal residue" evidence="2">
    <location>
        <position position="1"/>
    </location>
</feature>
<feature type="domain" description="Acetyl-coenzyme A synthetase N-terminal" evidence="1">
    <location>
        <begin position="19"/>
        <end position="75"/>
    </location>
</feature>